<dbReference type="GO" id="GO:0008270">
    <property type="term" value="F:zinc ion binding"/>
    <property type="evidence" value="ECO:0007669"/>
    <property type="project" value="InterPro"/>
</dbReference>
<dbReference type="EMBL" id="QYTW02000009">
    <property type="protein sequence ID" value="RST59698.1"/>
    <property type="molecule type" value="Genomic_DNA"/>
</dbReference>
<dbReference type="Proteomes" id="UP000287296">
    <property type="component" value="Unassembled WGS sequence"/>
</dbReference>
<dbReference type="OrthoDB" id="9811997at2"/>
<dbReference type="CDD" id="cd00085">
    <property type="entry name" value="HNHc"/>
    <property type="match status" value="1"/>
</dbReference>
<keyword evidence="6" id="KW-0255">Endonuclease</keyword>
<dbReference type="AlphaFoldDB" id="A0A429X8D1"/>
<evidence type="ECO:0000256" key="2">
    <source>
        <dbReference type="ARBA" id="ARBA00022801"/>
    </source>
</evidence>
<dbReference type="InterPro" id="IPR003615">
    <property type="entry name" value="HNH_nuc"/>
</dbReference>
<dbReference type="GO" id="GO:0005829">
    <property type="term" value="C:cytosol"/>
    <property type="evidence" value="ECO:0007669"/>
    <property type="project" value="TreeGrafter"/>
</dbReference>
<comment type="caution">
    <text evidence="6">The sequence shown here is derived from an EMBL/GenBank/DDBJ whole genome shotgun (WGS) entry which is preliminary data.</text>
</comment>
<keyword evidence="1" id="KW-0540">Nuclease</keyword>
<keyword evidence="2" id="KW-0378">Hydrolase</keyword>
<evidence type="ECO:0000313" key="6">
    <source>
        <dbReference type="EMBL" id="RST59698.1"/>
    </source>
</evidence>
<dbReference type="Gene3D" id="1.10.30.50">
    <property type="match status" value="1"/>
</dbReference>
<name>A0A429X8D1_SIMTE</name>
<reference evidence="6 7" key="1">
    <citation type="submission" date="2018-12" db="EMBL/GenBank/DDBJ databases">
        <authorList>
            <person name="Sun L."/>
            <person name="Chen Z."/>
        </authorList>
    </citation>
    <scope>NUCLEOTIDE SEQUENCE [LARGE SCALE GENOMIC DNA]</scope>
    <source>
        <strain evidence="6 7">LMG 29736</strain>
    </source>
</reference>
<protein>
    <recommendedName>
        <fullName evidence="4">Putative HNH nuclease YajD</fullName>
    </recommendedName>
</protein>
<evidence type="ECO:0000256" key="1">
    <source>
        <dbReference type="ARBA" id="ARBA00022722"/>
    </source>
</evidence>
<evidence type="ECO:0000259" key="5">
    <source>
        <dbReference type="Pfam" id="PF01844"/>
    </source>
</evidence>
<organism evidence="6 7">
    <name type="scientific">Siminovitchia terrae</name>
    <name type="common">Bacillus terrae</name>
    <dbReference type="NCBI Taxonomy" id="1914933"/>
    <lineage>
        <taxon>Bacteria</taxon>
        <taxon>Bacillati</taxon>
        <taxon>Bacillota</taxon>
        <taxon>Bacilli</taxon>
        <taxon>Bacillales</taxon>
        <taxon>Bacillaceae</taxon>
        <taxon>Siminovitchia</taxon>
    </lineage>
</organism>
<dbReference type="PANTHER" id="PTHR41286:SF1">
    <property type="entry name" value="HNH NUCLEASE YAJD-RELATED"/>
    <property type="match status" value="1"/>
</dbReference>
<dbReference type="PANTHER" id="PTHR41286">
    <property type="entry name" value="HNH NUCLEASE YAJD-RELATED"/>
    <property type="match status" value="1"/>
</dbReference>
<accession>A0A429X8D1</accession>
<sequence length="125" mass="14810">MNIKKRCGKVGCNALIDITETYCRKHTNHNHKQYERIRTLTEEGRAYKRFYSTKEWKSLRYQAFLRDGFCCVQCGREAEVGDHIIPTKVRWDLRLDIDNVQSMCFECHNKKTAEDEQKYGICPPT</sequence>
<dbReference type="Pfam" id="PF01844">
    <property type="entry name" value="HNH"/>
    <property type="match status" value="1"/>
</dbReference>
<evidence type="ECO:0000313" key="7">
    <source>
        <dbReference type="Proteomes" id="UP000287296"/>
    </source>
</evidence>
<gene>
    <name evidence="6" type="ORF">D5F11_011390</name>
</gene>
<evidence type="ECO:0000256" key="3">
    <source>
        <dbReference type="ARBA" id="ARBA00038412"/>
    </source>
</evidence>
<comment type="similarity">
    <text evidence="3">Belongs to the HNH nuclease family.</text>
</comment>
<dbReference type="GO" id="GO:0016787">
    <property type="term" value="F:hydrolase activity"/>
    <property type="evidence" value="ECO:0007669"/>
    <property type="project" value="UniProtKB-KW"/>
</dbReference>
<dbReference type="GO" id="GO:0004519">
    <property type="term" value="F:endonuclease activity"/>
    <property type="evidence" value="ECO:0007669"/>
    <property type="project" value="UniProtKB-KW"/>
</dbReference>
<dbReference type="GO" id="GO:0003676">
    <property type="term" value="F:nucleic acid binding"/>
    <property type="evidence" value="ECO:0007669"/>
    <property type="project" value="InterPro"/>
</dbReference>
<proteinExistence type="inferred from homology"/>
<evidence type="ECO:0000256" key="4">
    <source>
        <dbReference type="ARBA" id="ARBA00040194"/>
    </source>
</evidence>
<dbReference type="RefSeq" id="WP_120119101.1">
    <property type="nucleotide sequence ID" value="NZ_QYTW02000009.1"/>
</dbReference>
<feature type="domain" description="HNH" evidence="5">
    <location>
        <begin position="71"/>
        <end position="114"/>
    </location>
</feature>
<dbReference type="InterPro" id="IPR002711">
    <property type="entry name" value="HNH"/>
</dbReference>